<evidence type="ECO:0000256" key="2">
    <source>
        <dbReference type="ARBA" id="ARBA00022730"/>
    </source>
</evidence>
<dbReference type="InterPro" id="IPR019979">
    <property type="entry name" value="Ribosomal_uS17_CS"/>
</dbReference>
<dbReference type="HAMAP" id="MF_01345_B">
    <property type="entry name" value="Ribosomal_uS17_B"/>
    <property type="match status" value="1"/>
</dbReference>
<dbReference type="Pfam" id="PF00366">
    <property type="entry name" value="Ribosomal_S17"/>
    <property type="match status" value="1"/>
</dbReference>
<comment type="function">
    <text evidence="6">One of the primary rRNA binding proteins, it binds specifically to the 5'-end of 16S ribosomal RNA.</text>
</comment>
<organism evidence="8 9">
    <name type="scientific">Aminomonas paucivorans DSM 12260</name>
    <dbReference type="NCBI Taxonomy" id="584708"/>
    <lineage>
        <taxon>Bacteria</taxon>
        <taxon>Thermotogati</taxon>
        <taxon>Synergistota</taxon>
        <taxon>Synergistia</taxon>
        <taxon>Synergistales</taxon>
        <taxon>Synergistaceae</taxon>
        <taxon>Aminomonas</taxon>
    </lineage>
</organism>
<dbReference type="GO" id="GO:0003735">
    <property type="term" value="F:structural constituent of ribosome"/>
    <property type="evidence" value="ECO:0007669"/>
    <property type="project" value="UniProtKB-UniRule"/>
</dbReference>
<dbReference type="PANTHER" id="PTHR10744">
    <property type="entry name" value="40S RIBOSOMAL PROTEIN S11 FAMILY MEMBER"/>
    <property type="match status" value="1"/>
</dbReference>
<reference evidence="8 9" key="1">
    <citation type="journal article" date="2010" name="Stand. Genomic Sci.">
        <title>Non-contiguous finished genome sequence of Aminomonas paucivorans type strain (GLU-3).</title>
        <authorList>
            <person name="Pitluck S."/>
            <person name="Yasawong M."/>
            <person name="Held B."/>
            <person name="Lapidus A."/>
            <person name="Nolan M."/>
            <person name="Copeland A."/>
            <person name="Lucas S."/>
            <person name="Del Rio T.G."/>
            <person name="Tice H."/>
            <person name="Cheng J.F."/>
            <person name="Chertkov O."/>
            <person name="Goodwin L."/>
            <person name="Tapia R."/>
            <person name="Han C."/>
            <person name="Liolios K."/>
            <person name="Ivanova N."/>
            <person name="Mavromatis K."/>
            <person name="Ovchinnikova G."/>
            <person name="Pati A."/>
            <person name="Chen A."/>
            <person name="Palaniappan K."/>
            <person name="Land M."/>
            <person name="Hauser L."/>
            <person name="Chang Y.J."/>
            <person name="Jeffries C.D."/>
            <person name="Pukall R."/>
            <person name="Spring S."/>
            <person name="Rohde M."/>
            <person name="Sikorski J."/>
            <person name="Goker M."/>
            <person name="Woyke T."/>
            <person name="Bristow J."/>
            <person name="Eisen J.A."/>
            <person name="Markowitz V."/>
            <person name="Hugenholtz P."/>
            <person name="Kyrpides N.C."/>
            <person name="Klenk H.P."/>
        </authorList>
    </citation>
    <scope>NUCLEOTIDE SEQUENCE [LARGE SCALE GENOMIC DNA]</scope>
    <source>
        <strain evidence="8 9">DSM 12260</strain>
    </source>
</reference>
<evidence type="ECO:0000256" key="7">
    <source>
        <dbReference type="RuleBase" id="RU003872"/>
    </source>
</evidence>
<accession>E3CUS6</accession>
<dbReference type="PANTHER" id="PTHR10744:SF1">
    <property type="entry name" value="SMALL RIBOSOMAL SUBUNIT PROTEIN US17M"/>
    <property type="match status" value="1"/>
</dbReference>
<dbReference type="InterPro" id="IPR000266">
    <property type="entry name" value="Ribosomal_uS17"/>
</dbReference>
<dbReference type="AlphaFoldDB" id="E3CUS6"/>
<evidence type="ECO:0000256" key="3">
    <source>
        <dbReference type="ARBA" id="ARBA00022884"/>
    </source>
</evidence>
<proteinExistence type="inferred from homology"/>
<sequence>MEERTPHRKVRTGVVVSDKMDKTVVVRIDRMSKHSLYGKPVLRVKKYKAHDEANECRIGDRVQIEETRPLSRDKCWRVAEILERAPILGGEAAPSEEE</sequence>
<dbReference type="Gene3D" id="2.40.50.140">
    <property type="entry name" value="Nucleic acid-binding proteins"/>
    <property type="match status" value="1"/>
</dbReference>
<dbReference type="EMBL" id="CM001022">
    <property type="protein sequence ID" value="EFQ24052.1"/>
    <property type="molecule type" value="Genomic_DNA"/>
</dbReference>
<evidence type="ECO:0000256" key="1">
    <source>
        <dbReference type="ARBA" id="ARBA00010254"/>
    </source>
</evidence>
<dbReference type="eggNOG" id="COG0186">
    <property type="taxonomic scope" value="Bacteria"/>
</dbReference>
<protein>
    <recommendedName>
        <fullName evidence="6">Small ribosomal subunit protein uS17</fullName>
    </recommendedName>
</protein>
<dbReference type="GO" id="GO:0006412">
    <property type="term" value="P:translation"/>
    <property type="evidence" value="ECO:0007669"/>
    <property type="project" value="UniProtKB-UniRule"/>
</dbReference>
<dbReference type="Proteomes" id="UP000005096">
    <property type="component" value="Chromosome"/>
</dbReference>
<dbReference type="OrthoDB" id="9811714at2"/>
<dbReference type="GO" id="GO:0022627">
    <property type="term" value="C:cytosolic small ribosomal subunit"/>
    <property type="evidence" value="ECO:0007669"/>
    <property type="project" value="UniProtKB-UniRule"/>
</dbReference>
<dbReference type="HOGENOM" id="CLU_073626_1_0_0"/>
<dbReference type="RefSeq" id="WP_006301271.1">
    <property type="nucleotide sequence ID" value="NZ_CM001022.1"/>
</dbReference>
<comment type="similarity">
    <text evidence="1 6 7">Belongs to the universal ribosomal protein uS17 family.</text>
</comment>
<dbReference type="NCBIfam" id="TIGR03635">
    <property type="entry name" value="uS17_bact"/>
    <property type="match status" value="1"/>
</dbReference>
<keyword evidence="9" id="KW-1185">Reference proteome</keyword>
<dbReference type="PROSITE" id="PS00056">
    <property type="entry name" value="RIBOSOMAL_S17"/>
    <property type="match status" value="1"/>
</dbReference>
<evidence type="ECO:0000256" key="5">
    <source>
        <dbReference type="ARBA" id="ARBA00023274"/>
    </source>
</evidence>
<dbReference type="InterPro" id="IPR012340">
    <property type="entry name" value="NA-bd_OB-fold"/>
</dbReference>
<dbReference type="SUPFAM" id="SSF50249">
    <property type="entry name" value="Nucleic acid-binding proteins"/>
    <property type="match status" value="1"/>
</dbReference>
<dbReference type="PaxDb" id="584708-Apau_1633"/>
<evidence type="ECO:0000313" key="8">
    <source>
        <dbReference type="EMBL" id="EFQ24052.1"/>
    </source>
</evidence>
<keyword evidence="2 6" id="KW-0699">rRNA-binding</keyword>
<keyword evidence="3 6" id="KW-0694">RNA-binding</keyword>
<dbReference type="PRINTS" id="PR00973">
    <property type="entry name" value="RIBOSOMALS17"/>
</dbReference>
<evidence type="ECO:0000256" key="4">
    <source>
        <dbReference type="ARBA" id="ARBA00022980"/>
    </source>
</evidence>
<gene>
    <name evidence="6" type="primary">rpsQ</name>
    <name evidence="8" type="ORF">Apau_1633</name>
</gene>
<dbReference type="NCBIfam" id="NF004123">
    <property type="entry name" value="PRK05610.1"/>
    <property type="match status" value="1"/>
</dbReference>
<dbReference type="STRING" id="584708.Apau_1633"/>
<evidence type="ECO:0000313" key="9">
    <source>
        <dbReference type="Proteomes" id="UP000005096"/>
    </source>
</evidence>
<name>E3CUS6_9BACT</name>
<keyword evidence="5 6" id="KW-0687">Ribonucleoprotein</keyword>
<evidence type="ECO:0000256" key="6">
    <source>
        <dbReference type="HAMAP-Rule" id="MF_01345"/>
    </source>
</evidence>
<dbReference type="InterPro" id="IPR019984">
    <property type="entry name" value="Ribosomal_uS17_bact/chlr"/>
</dbReference>
<comment type="subunit">
    <text evidence="6">Part of the 30S ribosomal subunit.</text>
</comment>
<dbReference type="CDD" id="cd00364">
    <property type="entry name" value="Ribosomal_uS17"/>
    <property type="match status" value="1"/>
</dbReference>
<dbReference type="GO" id="GO:0019843">
    <property type="term" value="F:rRNA binding"/>
    <property type="evidence" value="ECO:0007669"/>
    <property type="project" value="UniProtKB-UniRule"/>
</dbReference>
<keyword evidence="4 6" id="KW-0689">Ribosomal protein</keyword>